<dbReference type="Proteomes" id="UP000284842">
    <property type="component" value="Unassembled WGS sequence"/>
</dbReference>
<feature type="domain" description="Peptidase S53" evidence="14">
    <location>
        <begin position="296"/>
        <end position="739"/>
    </location>
</feature>
<evidence type="ECO:0000256" key="7">
    <source>
        <dbReference type="ARBA" id="ARBA00022801"/>
    </source>
</evidence>
<dbReference type="EMBL" id="NHTK01005963">
    <property type="protein sequence ID" value="PPQ70161.1"/>
    <property type="molecule type" value="Genomic_DNA"/>
</dbReference>
<sequence length="740" mass="79922">MRLISSSTHLLALILALIIASTTALPSSEFNPTPHTYVLHEKRTSTPPGWKRIKRHTSPSPSSNPSSPPNANTQLIPLRIALTQSNLDILPDLLYDVADPESANYGKHWTPKEVMEKFKPSAESVKKVREWLIAEGLGGHGEEKVRRVNEGGSHGMGYVSGGTSKSKSDGGNVRKQGMKISPSKGWIEVHATVEQIEKLLNTEYYVFKHDNGDEHIACTEYHLPKHIAPHIDLITPSIHFDTVLRKRSSSSSSASTSQLLSAKKIGQPGHGITPRTTGTVHASELSLNDLSKCDDMITPPCLRALYGIQWYPMMSSRNTLAIVEYTPQAYVQADLDMFASNFSKHLSGKSPKLVSIDGGVVQDIQQEFSYNGESNLDLQYAMHLVNMPDFEAHQEVLLYQVGDIPQGATFNNLLDAIDGSYCTFQGGDDPFQDGSYPDDYPNGYHNPTDCGITKPANVISTSYGYNEADLSVFYTARQCAEYAKLGLMGVTVVYSSGDSGVAGNGDYCLNPDGSQTEEAHQGQGFPSTCPYITSVGATQLNSGAKLNPVTPASVGGTGTGVIDNSNDNNNLESACETAIRSGGGFSNYFAMPRYQKRHVEGYLKRWGVEIGDKDEDGVGLWNSTGMSRAYPDISANGANYMVAVNGVYHRVFGTSASAPVIASIFTLINDARLASGKKPIGFANPALYSSLFSDTTTDITSGANWGCGSEGFKAVEGWDPVTGLGTPVFGRLLAKWLLLP</sequence>
<dbReference type="PANTHER" id="PTHR14218:SF19">
    <property type="entry name" value="SERINE PROTEASE AORO, PUTATIVE (AFU_ORTHOLOGUE AFUA_6G10250)-RELATED"/>
    <property type="match status" value="1"/>
</dbReference>
<gene>
    <name evidence="15" type="ORF">CVT24_003888</name>
</gene>
<feature type="binding site" evidence="11">
    <location>
        <position position="719"/>
    </location>
    <ligand>
        <name>Ca(2+)</name>
        <dbReference type="ChEBI" id="CHEBI:29108"/>
    </ligand>
</feature>
<dbReference type="InterPro" id="IPR000209">
    <property type="entry name" value="Peptidase_S8/S53_dom"/>
</dbReference>
<evidence type="ECO:0000256" key="5">
    <source>
        <dbReference type="ARBA" id="ARBA00022670"/>
    </source>
</evidence>
<feature type="chain" id="PRO_5019505439" description="tripeptidyl-peptidase II" evidence="13">
    <location>
        <begin position="25"/>
        <end position="740"/>
    </location>
</feature>
<dbReference type="SMART" id="SM00944">
    <property type="entry name" value="Pro-kuma_activ"/>
    <property type="match status" value="1"/>
</dbReference>
<dbReference type="InterPro" id="IPR015366">
    <property type="entry name" value="S53_propep"/>
</dbReference>
<dbReference type="InterPro" id="IPR030400">
    <property type="entry name" value="Sedolisin_dom"/>
</dbReference>
<dbReference type="EC" id="3.4.14.10" evidence="4"/>
<dbReference type="AlphaFoldDB" id="A0A409VV84"/>
<dbReference type="PROSITE" id="PS51695">
    <property type="entry name" value="SEDOLISIN"/>
    <property type="match status" value="1"/>
</dbReference>
<feature type="active site" description="Charge relay system" evidence="11">
    <location>
        <position position="655"/>
    </location>
</feature>
<evidence type="ECO:0000256" key="6">
    <source>
        <dbReference type="ARBA" id="ARBA00022723"/>
    </source>
</evidence>
<dbReference type="PANTHER" id="PTHR14218">
    <property type="entry name" value="PROTEASE S8 TRIPEPTIDYL PEPTIDASE I CLN2"/>
    <property type="match status" value="1"/>
</dbReference>
<dbReference type="Pfam" id="PF09286">
    <property type="entry name" value="Pro-kuma_activ"/>
    <property type="match status" value="2"/>
</dbReference>
<feature type="binding site" evidence="11">
    <location>
        <position position="717"/>
    </location>
    <ligand>
        <name>Ca(2+)</name>
        <dbReference type="ChEBI" id="CHEBI:29108"/>
    </ligand>
</feature>
<evidence type="ECO:0000256" key="1">
    <source>
        <dbReference type="ARBA" id="ARBA00001910"/>
    </source>
</evidence>
<dbReference type="InParanoid" id="A0A409VV84"/>
<comment type="cofactor">
    <cofactor evidence="11">
        <name>Ca(2+)</name>
        <dbReference type="ChEBI" id="CHEBI:29108"/>
    </cofactor>
    <text evidence="11">Binds 1 Ca(2+) ion per subunit.</text>
</comment>
<dbReference type="SUPFAM" id="SSF52743">
    <property type="entry name" value="Subtilisin-like"/>
    <property type="match status" value="1"/>
</dbReference>
<dbReference type="Gene3D" id="3.40.50.200">
    <property type="entry name" value="Peptidase S8/S53 domain"/>
    <property type="match status" value="1"/>
</dbReference>
<dbReference type="GO" id="GO:0005576">
    <property type="term" value="C:extracellular region"/>
    <property type="evidence" value="ECO:0007669"/>
    <property type="project" value="UniProtKB-SubCell"/>
</dbReference>
<dbReference type="InterPro" id="IPR036852">
    <property type="entry name" value="Peptidase_S8/S53_dom_sf"/>
</dbReference>
<keyword evidence="6 11" id="KW-0479">Metal-binding</keyword>
<reference evidence="15 16" key="1">
    <citation type="journal article" date="2018" name="Evol. Lett.">
        <title>Horizontal gene cluster transfer increased hallucinogenic mushroom diversity.</title>
        <authorList>
            <person name="Reynolds H.T."/>
            <person name="Vijayakumar V."/>
            <person name="Gluck-Thaler E."/>
            <person name="Korotkin H.B."/>
            <person name="Matheny P.B."/>
            <person name="Slot J.C."/>
        </authorList>
    </citation>
    <scope>NUCLEOTIDE SEQUENCE [LARGE SCALE GENOMIC DNA]</scope>
    <source>
        <strain evidence="15 16">2629</strain>
    </source>
</reference>
<dbReference type="GO" id="GO:0008240">
    <property type="term" value="F:tripeptidyl-peptidase activity"/>
    <property type="evidence" value="ECO:0007669"/>
    <property type="project" value="UniProtKB-EC"/>
</dbReference>
<comment type="subcellular location">
    <subcellularLocation>
        <location evidence="3">Secreted</location>
        <location evidence="3">Extracellular space</location>
    </subcellularLocation>
</comment>
<dbReference type="GO" id="GO:0046872">
    <property type="term" value="F:metal ion binding"/>
    <property type="evidence" value="ECO:0007669"/>
    <property type="project" value="UniProtKB-UniRule"/>
</dbReference>
<feature type="region of interest" description="Disordered" evidence="12">
    <location>
        <begin position="149"/>
        <end position="177"/>
    </location>
</feature>
<dbReference type="Pfam" id="PF00082">
    <property type="entry name" value="Peptidase_S8"/>
    <property type="match status" value="1"/>
</dbReference>
<keyword evidence="9 11" id="KW-0106">Calcium</keyword>
<evidence type="ECO:0000313" key="15">
    <source>
        <dbReference type="EMBL" id="PPQ70161.1"/>
    </source>
</evidence>
<comment type="catalytic activity">
    <reaction evidence="1">
        <text>Release of an N-terminal tripeptide from a polypeptide.</text>
        <dbReference type="EC" id="3.4.14.10"/>
    </reaction>
</comment>
<keyword evidence="16" id="KW-1185">Reference proteome</keyword>
<feature type="compositionally biased region" description="Low complexity" evidence="12">
    <location>
        <begin position="249"/>
        <end position="262"/>
    </location>
</feature>
<feature type="region of interest" description="Disordered" evidence="12">
    <location>
        <begin position="40"/>
        <end position="73"/>
    </location>
</feature>
<feature type="region of interest" description="Disordered" evidence="12">
    <location>
        <begin position="249"/>
        <end position="277"/>
    </location>
</feature>
<dbReference type="GO" id="GO:0006508">
    <property type="term" value="P:proteolysis"/>
    <property type="evidence" value="ECO:0007669"/>
    <property type="project" value="UniProtKB-KW"/>
</dbReference>
<keyword evidence="13" id="KW-0732">Signal</keyword>
<evidence type="ECO:0000256" key="2">
    <source>
        <dbReference type="ARBA" id="ARBA00002451"/>
    </source>
</evidence>
<feature type="active site" description="Charge relay system" evidence="11">
    <location>
        <position position="373"/>
    </location>
</feature>
<keyword evidence="7 11" id="KW-0378">Hydrolase</keyword>
<evidence type="ECO:0000256" key="13">
    <source>
        <dbReference type="SAM" id="SignalP"/>
    </source>
</evidence>
<keyword evidence="10" id="KW-0865">Zymogen</keyword>
<evidence type="ECO:0000256" key="9">
    <source>
        <dbReference type="ARBA" id="ARBA00022837"/>
    </source>
</evidence>
<dbReference type="SUPFAM" id="SSF54897">
    <property type="entry name" value="Protease propeptides/inhibitors"/>
    <property type="match status" value="2"/>
</dbReference>
<comment type="caution">
    <text evidence="15">The sequence shown here is derived from an EMBL/GenBank/DDBJ whole genome shotgun (WGS) entry which is preliminary data.</text>
</comment>
<organism evidence="15 16">
    <name type="scientific">Panaeolus cyanescens</name>
    <dbReference type="NCBI Taxonomy" id="181874"/>
    <lineage>
        <taxon>Eukaryota</taxon>
        <taxon>Fungi</taxon>
        <taxon>Dikarya</taxon>
        <taxon>Basidiomycota</taxon>
        <taxon>Agaricomycotina</taxon>
        <taxon>Agaricomycetes</taxon>
        <taxon>Agaricomycetidae</taxon>
        <taxon>Agaricales</taxon>
        <taxon>Agaricineae</taxon>
        <taxon>Galeropsidaceae</taxon>
        <taxon>Panaeolus</taxon>
    </lineage>
</organism>
<evidence type="ECO:0000256" key="3">
    <source>
        <dbReference type="ARBA" id="ARBA00004239"/>
    </source>
</evidence>
<dbReference type="CDD" id="cd04056">
    <property type="entry name" value="Peptidases_S53"/>
    <property type="match status" value="1"/>
</dbReference>
<feature type="binding site" evidence="11">
    <location>
        <position position="699"/>
    </location>
    <ligand>
        <name>Ca(2+)</name>
        <dbReference type="ChEBI" id="CHEBI:29108"/>
    </ligand>
</feature>
<dbReference type="InterPro" id="IPR050819">
    <property type="entry name" value="Tripeptidyl-peptidase_I"/>
</dbReference>
<name>A0A409VV84_9AGAR</name>
<dbReference type="OrthoDB" id="409122at2759"/>
<dbReference type="STRING" id="181874.A0A409VV84"/>
<keyword evidence="5 11" id="KW-0645">Protease</keyword>
<dbReference type="CDD" id="cd11377">
    <property type="entry name" value="Pro-peptidase_S53"/>
    <property type="match status" value="1"/>
</dbReference>
<evidence type="ECO:0000256" key="4">
    <source>
        <dbReference type="ARBA" id="ARBA00012462"/>
    </source>
</evidence>
<proteinExistence type="predicted"/>
<keyword evidence="8 11" id="KW-0720">Serine protease</keyword>
<evidence type="ECO:0000256" key="12">
    <source>
        <dbReference type="SAM" id="MobiDB-lite"/>
    </source>
</evidence>
<evidence type="ECO:0000256" key="11">
    <source>
        <dbReference type="PROSITE-ProRule" id="PRU01032"/>
    </source>
</evidence>
<accession>A0A409VV84</accession>
<protein>
    <recommendedName>
        <fullName evidence="4">tripeptidyl-peptidase II</fullName>
        <ecNumber evidence="4">3.4.14.10</ecNumber>
    </recommendedName>
</protein>
<evidence type="ECO:0000259" key="14">
    <source>
        <dbReference type="PROSITE" id="PS51695"/>
    </source>
</evidence>
<comment type="function">
    <text evidence="2">Secreted tripeptidyl-peptidase which degrades proteins at acidic pHs and is involved in virulence.</text>
</comment>
<evidence type="ECO:0000256" key="10">
    <source>
        <dbReference type="ARBA" id="ARBA00023145"/>
    </source>
</evidence>
<dbReference type="GO" id="GO:0004252">
    <property type="term" value="F:serine-type endopeptidase activity"/>
    <property type="evidence" value="ECO:0007669"/>
    <property type="project" value="UniProtKB-UniRule"/>
</dbReference>
<evidence type="ECO:0000313" key="16">
    <source>
        <dbReference type="Proteomes" id="UP000284842"/>
    </source>
</evidence>
<feature type="compositionally biased region" description="Low complexity" evidence="12">
    <location>
        <begin position="161"/>
        <end position="171"/>
    </location>
</feature>
<feature type="binding site" evidence="11">
    <location>
        <position position="698"/>
    </location>
    <ligand>
        <name>Ca(2+)</name>
        <dbReference type="ChEBI" id="CHEBI:29108"/>
    </ligand>
</feature>
<feature type="signal peptide" evidence="13">
    <location>
        <begin position="1"/>
        <end position="24"/>
    </location>
</feature>
<feature type="active site" description="Charge relay system" evidence="11">
    <location>
        <position position="377"/>
    </location>
</feature>
<evidence type="ECO:0000256" key="8">
    <source>
        <dbReference type="ARBA" id="ARBA00022825"/>
    </source>
</evidence>